<evidence type="ECO:0000313" key="2">
    <source>
        <dbReference type="EMBL" id="KAF2811555.1"/>
    </source>
</evidence>
<name>A0A6A6YUB6_9PEZI</name>
<reference evidence="4" key="3">
    <citation type="submission" date="2025-04" db="UniProtKB">
        <authorList>
            <consortium name="RefSeq"/>
        </authorList>
    </citation>
    <scope>IDENTIFICATION</scope>
    <source>
        <strain evidence="4">CBS 304.34</strain>
    </source>
</reference>
<accession>A0A6A6YUB6</accession>
<dbReference type="GeneID" id="54466233"/>
<evidence type="ECO:0000313" key="3">
    <source>
        <dbReference type="Proteomes" id="UP000504636"/>
    </source>
</evidence>
<organism evidence="2">
    <name type="scientific">Mytilinidion resinicola</name>
    <dbReference type="NCBI Taxonomy" id="574789"/>
    <lineage>
        <taxon>Eukaryota</taxon>
        <taxon>Fungi</taxon>
        <taxon>Dikarya</taxon>
        <taxon>Ascomycota</taxon>
        <taxon>Pezizomycotina</taxon>
        <taxon>Dothideomycetes</taxon>
        <taxon>Pleosporomycetidae</taxon>
        <taxon>Mytilinidiales</taxon>
        <taxon>Mytilinidiaceae</taxon>
        <taxon>Mytilinidion</taxon>
    </lineage>
</organism>
<dbReference type="Proteomes" id="UP000504636">
    <property type="component" value="Unplaced"/>
</dbReference>
<reference evidence="4" key="2">
    <citation type="submission" date="2020-04" db="EMBL/GenBank/DDBJ databases">
        <authorList>
            <consortium name="NCBI Genome Project"/>
        </authorList>
    </citation>
    <scope>NUCLEOTIDE SEQUENCE</scope>
    <source>
        <strain evidence="4">CBS 304.34</strain>
    </source>
</reference>
<evidence type="ECO:0000256" key="1">
    <source>
        <dbReference type="SAM" id="MobiDB-lite"/>
    </source>
</evidence>
<feature type="compositionally biased region" description="Low complexity" evidence="1">
    <location>
        <begin position="24"/>
        <end position="34"/>
    </location>
</feature>
<protein>
    <submittedName>
        <fullName evidence="2 4">Uncharacterized protein</fullName>
    </submittedName>
</protein>
<dbReference type="AlphaFoldDB" id="A0A6A6YUB6"/>
<reference evidence="2 4" key="1">
    <citation type="journal article" date="2020" name="Stud. Mycol.">
        <title>101 Dothideomycetes genomes: a test case for predicting lifestyles and emergence of pathogens.</title>
        <authorList>
            <person name="Haridas S."/>
            <person name="Albert R."/>
            <person name="Binder M."/>
            <person name="Bloem J."/>
            <person name="Labutti K."/>
            <person name="Salamov A."/>
            <person name="Andreopoulos B."/>
            <person name="Baker S."/>
            <person name="Barry K."/>
            <person name="Bills G."/>
            <person name="Bluhm B."/>
            <person name="Cannon C."/>
            <person name="Castanera R."/>
            <person name="Culley D."/>
            <person name="Daum C."/>
            <person name="Ezra D."/>
            <person name="Gonzalez J."/>
            <person name="Henrissat B."/>
            <person name="Kuo A."/>
            <person name="Liang C."/>
            <person name="Lipzen A."/>
            <person name="Lutzoni F."/>
            <person name="Magnuson J."/>
            <person name="Mondo S."/>
            <person name="Nolan M."/>
            <person name="Ohm R."/>
            <person name="Pangilinan J."/>
            <person name="Park H.-J."/>
            <person name="Ramirez L."/>
            <person name="Alfaro M."/>
            <person name="Sun H."/>
            <person name="Tritt A."/>
            <person name="Yoshinaga Y."/>
            <person name="Zwiers L.-H."/>
            <person name="Turgeon B."/>
            <person name="Goodwin S."/>
            <person name="Spatafora J."/>
            <person name="Crous P."/>
            <person name="Grigoriev I."/>
        </authorList>
    </citation>
    <scope>NUCLEOTIDE SEQUENCE</scope>
    <source>
        <strain evidence="2 4">CBS 304.34</strain>
    </source>
</reference>
<proteinExistence type="predicted"/>
<evidence type="ECO:0000313" key="4">
    <source>
        <dbReference type="RefSeq" id="XP_033578519.1"/>
    </source>
</evidence>
<gene>
    <name evidence="2 4" type="ORF">BDZ99DRAFT_518815</name>
</gene>
<feature type="region of interest" description="Disordered" evidence="1">
    <location>
        <begin position="1"/>
        <end position="90"/>
    </location>
</feature>
<sequence>MIEPKSIHERQRAHDAPAQEWSEPSPTTAASSTPGKKFAKDQGSYTEKRKSLRPDPPVAASNQSGQDSDTDDQYEIPHPYAQKRKLPAYFPRENREEQMMQNSNGTMRRTGLVSPSSHLPTFTRTSRIATRDGKPRELEISLNCDEDVHRRSHTEDAEINDFEELLLEILCEKLKDPII</sequence>
<feature type="compositionally biased region" description="Basic and acidic residues" evidence="1">
    <location>
        <begin position="1"/>
        <end position="17"/>
    </location>
</feature>
<keyword evidence="3" id="KW-1185">Reference proteome</keyword>
<dbReference type="EMBL" id="MU003698">
    <property type="protein sequence ID" value="KAF2811555.1"/>
    <property type="molecule type" value="Genomic_DNA"/>
</dbReference>
<dbReference type="RefSeq" id="XP_033578519.1">
    <property type="nucleotide sequence ID" value="XM_033725340.1"/>
</dbReference>